<dbReference type="AlphaFoldDB" id="A0A164YW16"/>
<name>A0A164YW16_9CRUS</name>
<proteinExistence type="predicted"/>
<dbReference type="Proteomes" id="UP000076858">
    <property type="component" value="Unassembled WGS sequence"/>
</dbReference>
<evidence type="ECO:0000313" key="2">
    <source>
        <dbReference type="Proteomes" id="UP000076858"/>
    </source>
</evidence>
<sequence length="45" mass="5378">MIRIHDFVLSRLTQYTRGPYSPLLEYQPSYQYSTIPLVEKNCVEQ</sequence>
<gene>
    <name evidence="1" type="ORF">APZ42_018902</name>
</gene>
<comment type="caution">
    <text evidence="1">The sequence shown here is derived from an EMBL/GenBank/DDBJ whole genome shotgun (WGS) entry which is preliminary data.</text>
</comment>
<keyword evidence="2" id="KW-1185">Reference proteome</keyword>
<reference evidence="1 2" key="1">
    <citation type="submission" date="2016-03" db="EMBL/GenBank/DDBJ databases">
        <title>EvidentialGene: Evidence-directed Construction of Genes on Genomes.</title>
        <authorList>
            <person name="Gilbert D.G."/>
            <person name="Choi J.-H."/>
            <person name="Mockaitis K."/>
            <person name="Colbourne J."/>
            <person name="Pfrender M."/>
        </authorList>
    </citation>
    <scope>NUCLEOTIDE SEQUENCE [LARGE SCALE GENOMIC DNA]</scope>
    <source>
        <strain evidence="1 2">Xinb3</strain>
        <tissue evidence="1">Complete organism</tissue>
    </source>
</reference>
<accession>A0A164YW16</accession>
<dbReference type="EMBL" id="LRGB01000868">
    <property type="protein sequence ID" value="KZS15667.1"/>
    <property type="molecule type" value="Genomic_DNA"/>
</dbReference>
<evidence type="ECO:0000313" key="1">
    <source>
        <dbReference type="EMBL" id="KZS15667.1"/>
    </source>
</evidence>
<organism evidence="1 2">
    <name type="scientific">Daphnia magna</name>
    <dbReference type="NCBI Taxonomy" id="35525"/>
    <lineage>
        <taxon>Eukaryota</taxon>
        <taxon>Metazoa</taxon>
        <taxon>Ecdysozoa</taxon>
        <taxon>Arthropoda</taxon>
        <taxon>Crustacea</taxon>
        <taxon>Branchiopoda</taxon>
        <taxon>Diplostraca</taxon>
        <taxon>Cladocera</taxon>
        <taxon>Anomopoda</taxon>
        <taxon>Daphniidae</taxon>
        <taxon>Daphnia</taxon>
    </lineage>
</organism>
<protein>
    <submittedName>
        <fullName evidence="1">Uncharacterized protein</fullName>
    </submittedName>
</protein>